<organism evidence="1 2">
    <name type="scientific">Rhodocollybia butyracea</name>
    <dbReference type="NCBI Taxonomy" id="206335"/>
    <lineage>
        <taxon>Eukaryota</taxon>
        <taxon>Fungi</taxon>
        <taxon>Dikarya</taxon>
        <taxon>Basidiomycota</taxon>
        <taxon>Agaricomycotina</taxon>
        <taxon>Agaricomycetes</taxon>
        <taxon>Agaricomycetidae</taxon>
        <taxon>Agaricales</taxon>
        <taxon>Marasmiineae</taxon>
        <taxon>Omphalotaceae</taxon>
        <taxon>Rhodocollybia</taxon>
    </lineage>
</organism>
<accession>A0A9P5U6K2</accession>
<evidence type="ECO:0000313" key="1">
    <source>
        <dbReference type="EMBL" id="KAF9068940.1"/>
    </source>
</evidence>
<proteinExistence type="predicted"/>
<sequence>MPSYNSTLSAESKSQSSEDQSFEDDFFVKCRLNHPPISHVERAKLESLIYKTSQALQSISDPESRDHLPKILGFQRSLLSPIQCLPPDVMGEIFSFIIAGNPIQYGSKKTSTTILDAWKLTWNASLRVPASCHWISLEARYKLLSECSLGPDSVAVLNILVDEVARWKHLKFVNFAEVPMDDLVAMILPKQTGASSPLPLLQSLTLGPCQTHAFGAIFMHCPSLRKLRIFRLKHTDVAIEIQNLVDLEIVQIHADAPLANLLRACPLLQTLTVGYVSERGVIPQESFSHTHLTTLNLSYLNSAFSPTVWEFVRLPKLIHLDIRAHGNLIWPCSEQQGVINISSTGLETVFDALLDMLLSSDCSLQTAAIYNVLGVSRQSFKGCFLHSTDTIVDDFLAKLPVSSTGQRILINAEAGVNAEFDFL</sequence>
<evidence type="ECO:0000313" key="2">
    <source>
        <dbReference type="Proteomes" id="UP000772434"/>
    </source>
</evidence>
<dbReference type="Proteomes" id="UP000772434">
    <property type="component" value="Unassembled WGS sequence"/>
</dbReference>
<name>A0A9P5U6K2_9AGAR</name>
<keyword evidence="2" id="KW-1185">Reference proteome</keyword>
<dbReference type="AlphaFoldDB" id="A0A9P5U6K2"/>
<reference evidence="1" key="1">
    <citation type="submission" date="2020-11" db="EMBL/GenBank/DDBJ databases">
        <authorList>
            <consortium name="DOE Joint Genome Institute"/>
            <person name="Ahrendt S."/>
            <person name="Riley R."/>
            <person name="Andreopoulos W."/>
            <person name="Labutti K."/>
            <person name="Pangilinan J."/>
            <person name="Ruiz-Duenas F.J."/>
            <person name="Barrasa J.M."/>
            <person name="Sanchez-Garcia M."/>
            <person name="Camarero S."/>
            <person name="Miyauchi S."/>
            <person name="Serrano A."/>
            <person name="Linde D."/>
            <person name="Babiker R."/>
            <person name="Drula E."/>
            <person name="Ayuso-Fernandez I."/>
            <person name="Pacheco R."/>
            <person name="Padilla G."/>
            <person name="Ferreira P."/>
            <person name="Barriuso J."/>
            <person name="Kellner H."/>
            <person name="Castanera R."/>
            <person name="Alfaro M."/>
            <person name="Ramirez L."/>
            <person name="Pisabarro A.G."/>
            <person name="Kuo A."/>
            <person name="Tritt A."/>
            <person name="Lipzen A."/>
            <person name="He G."/>
            <person name="Yan M."/>
            <person name="Ng V."/>
            <person name="Cullen D."/>
            <person name="Martin F."/>
            <person name="Rosso M.-N."/>
            <person name="Henrissat B."/>
            <person name="Hibbett D."/>
            <person name="Martinez A.T."/>
            <person name="Grigoriev I.V."/>
        </authorList>
    </citation>
    <scope>NUCLEOTIDE SEQUENCE</scope>
    <source>
        <strain evidence="1">AH 40177</strain>
    </source>
</reference>
<protein>
    <submittedName>
        <fullName evidence="1">Uncharacterized protein</fullName>
    </submittedName>
</protein>
<comment type="caution">
    <text evidence="1">The sequence shown here is derived from an EMBL/GenBank/DDBJ whole genome shotgun (WGS) entry which is preliminary data.</text>
</comment>
<gene>
    <name evidence="1" type="ORF">BDP27DRAFT_1402866</name>
</gene>
<dbReference type="Gene3D" id="3.80.10.10">
    <property type="entry name" value="Ribonuclease Inhibitor"/>
    <property type="match status" value="1"/>
</dbReference>
<dbReference type="OrthoDB" id="3266451at2759"/>
<dbReference type="EMBL" id="JADNRY010000055">
    <property type="protein sequence ID" value="KAF9068940.1"/>
    <property type="molecule type" value="Genomic_DNA"/>
</dbReference>
<dbReference type="InterPro" id="IPR032675">
    <property type="entry name" value="LRR_dom_sf"/>
</dbReference>
<dbReference type="SUPFAM" id="SSF52047">
    <property type="entry name" value="RNI-like"/>
    <property type="match status" value="1"/>
</dbReference>